<dbReference type="EMBL" id="CCKQ01011481">
    <property type="protein sequence ID" value="CDW83054.1"/>
    <property type="molecule type" value="Genomic_DNA"/>
</dbReference>
<evidence type="ECO:0000256" key="1">
    <source>
        <dbReference type="SAM" id="MobiDB-lite"/>
    </source>
</evidence>
<evidence type="ECO:0000313" key="3">
    <source>
        <dbReference type="Proteomes" id="UP000039865"/>
    </source>
</evidence>
<accession>A0A078ALG0</accession>
<dbReference type="AlphaFoldDB" id="A0A078ALG0"/>
<dbReference type="InParanoid" id="A0A078ALG0"/>
<evidence type="ECO:0000313" key="2">
    <source>
        <dbReference type="EMBL" id="CDW83054.1"/>
    </source>
</evidence>
<protein>
    <submittedName>
        <fullName evidence="2">Uncharacterized protein</fullName>
    </submittedName>
</protein>
<gene>
    <name evidence="2" type="primary">Contig3671.g3918</name>
    <name evidence="2" type="ORF">STYLEM_12093</name>
</gene>
<keyword evidence="3" id="KW-1185">Reference proteome</keyword>
<proteinExistence type="predicted"/>
<dbReference type="Proteomes" id="UP000039865">
    <property type="component" value="Unassembled WGS sequence"/>
</dbReference>
<sequence>MIFLKVAPSGKNFFKHQQIIAISSMRQAMIYTITNVFSCEPNNSTKQLPNDENLSAQTENGESESEINQFKKILDTFEKELTVINRRSRGRPKKLKFLKSSSKSSILSICRAFVKCLMINDSIFNINGKYQELVESKFSQDQIRRINQDLQYSTNPVENDRYRLYKIITKSRKLEKNTLEKLSILGRIRYRFSLKNIQQFLSDSVYNYLFRHFLLSLSAENFSQFNQEVVSQMLNESSWLTQFQ</sequence>
<feature type="region of interest" description="Disordered" evidence="1">
    <location>
        <begin position="44"/>
        <end position="63"/>
    </location>
</feature>
<organism evidence="2 3">
    <name type="scientific">Stylonychia lemnae</name>
    <name type="common">Ciliate</name>
    <dbReference type="NCBI Taxonomy" id="5949"/>
    <lineage>
        <taxon>Eukaryota</taxon>
        <taxon>Sar</taxon>
        <taxon>Alveolata</taxon>
        <taxon>Ciliophora</taxon>
        <taxon>Intramacronucleata</taxon>
        <taxon>Spirotrichea</taxon>
        <taxon>Stichotrichia</taxon>
        <taxon>Sporadotrichida</taxon>
        <taxon>Oxytrichidae</taxon>
        <taxon>Stylonychinae</taxon>
        <taxon>Stylonychia</taxon>
    </lineage>
</organism>
<name>A0A078ALG0_STYLE</name>
<reference evidence="2 3" key="1">
    <citation type="submission" date="2014-06" db="EMBL/GenBank/DDBJ databases">
        <authorList>
            <person name="Swart Estienne"/>
        </authorList>
    </citation>
    <scope>NUCLEOTIDE SEQUENCE [LARGE SCALE GENOMIC DNA]</scope>
    <source>
        <strain evidence="2 3">130c</strain>
    </source>
</reference>
<feature type="compositionally biased region" description="Polar residues" evidence="1">
    <location>
        <begin position="44"/>
        <end position="60"/>
    </location>
</feature>